<dbReference type="RefSeq" id="WP_160906155.1">
    <property type="nucleotide sequence ID" value="NZ_WVHS01000002.1"/>
</dbReference>
<evidence type="ECO:0000313" key="2">
    <source>
        <dbReference type="Proteomes" id="UP000451233"/>
    </source>
</evidence>
<organism evidence="1 2">
    <name type="scientific">Hufsiella ginkgonis</name>
    <dbReference type="NCBI Taxonomy" id="2695274"/>
    <lineage>
        <taxon>Bacteria</taxon>
        <taxon>Pseudomonadati</taxon>
        <taxon>Bacteroidota</taxon>
        <taxon>Sphingobacteriia</taxon>
        <taxon>Sphingobacteriales</taxon>
        <taxon>Sphingobacteriaceae</taxon>
        <taxon>Hufsiella</taxon>
    </lineage>
</organism>
<gene>
    <name evidence="1" type="ORF">GS398_07505</name>
</gene>
<dbReference type="EMBL" id="WVHS01000002">
    <property type="protein sequence ID" value="MXV15141.1"/>
    <property type="molecule type" value="Genomic_DNA"/>
</dbReference>
<sequence>MKAVVFLCFVAAVWSCTRAPKIDTADAAETIKGGELAGNGSFKPFKLLTSFTVIDTGTYSNELEDGTYYVISRDKDFVDTISGWFGLQRLGKYYVYQKPDTFADSLWNGDTMIASHGTYLLLDAQNKATKLSSVAENLNDYFSSPAVINDKLYYWQLLSRGEHGPFDVHAAEFDIATRKTTSRFLMKNDAGTDYSGYFSTPYLENNQVIFAFDEKQTWKFNSGFNPLP</sequence>
<protein>
    <submittedName>
        <fullName evidence="1">Uncharacterized protein</fullName>
    </submittedName>
</protein>
<dbReference type="AlphaFoldDB" id="A0A7K1XVY8"/>
<keyword evidence="2" id="KW-1185">Reference proteome</keyword>
<dbReference type="Proteomes" id="UP000451233">
    <property type="component" value="Unassembled WGS sequence"/>
</dbReference>
<name>A0A7K1XVY8_9SPHI</name>
<comment type="caution">
    <text evidence="1">The sequence shown here is derived from an EMBL/GenBank/DDBJ whole genome shotgun (WGS) entry which is preliminary data.</text>
</comment>
<accession>A0A7K1XVY8</accession>
<reference evidence="1 2" key="1">
    <citation type="submission" date="2019-11" db="EMBL/GenBank/DDBJ databases">
        <title>Pedobacter sp. HMF7056 Genome sequencing and assembly.</title>
        <authorList>
            <person name="Kang H."/>
            <person name="Kim H."/>
            <person name="Joh K."/>
        </authorList>
    </citation>
    <scope>NUCLEOTIDE SEQUENCE [LARGE SCALE GENOMIC DNA]</scope>
    <source>
        <strain evidence="1 2">HMF7056</strain>
    </source>
</reference>
<evidence type="ECO:0000313" key="1">
    <source>
        <dbReference type="EMBL" id="MXV15141.1"/>
    </source>
</evidence>
<proteinExistence type="predicted"/>